<dbReference type="InterPro" id="IPR016047">
    <property type="entry name" value="M23ase_b-sheet_dom"/>
</dbReference>
<evidence type="ECO:0000313" key="3">
    <source>
        <dbReference type="Proteomes" id="UP000587396"/>
    </source>
</evidence>
<sequence>MHDADDPIVVGFPLRGEWAVPNTPGTRVPSHGTDALGSRFAYDFLQMDWQRAGWPCYRASFLRYLLLGVPIDSCYCYGEAVYAPCDGTVVGVEADWPERTHARLLSDARRAARNSNFDPEVGDVRELAGNHVVLRCRDGVYAALCHLRPSTVKVELGQVVAQGELLGGVGHSGNSYYPHLHFQLMDDPDLTCAAGLPCAFASYEVFERGAWKKVREGVPTAVDRIRFLA</sequence>
<keyword evidence="3" id="KW-1185">Reference proteome</keyword>
<proteinExistence type="predicted"/>
<accession>A0A842JHL5</accession>
<dbReference type="Gene3D" id="2.70.70.10">
    <property type="entry name" value="Glucose Permease (Domain IIA)"/>
    <property type="match status" value="1"/>
</dbReference>
<comment type="caution">
    <text evidence="2">The sequence shown here is derived from an EMBL/GenBank/DDBJ whole genome shotgun (WGS) entry which is preliminary data.</text>
</comment>
<feature type="domain" description="M23ase beta-sheet core" evidence="1">
    <location>
        <begin position="125"/>
        <end position="186"/>
    </location>
</feature>
<dbReference type="EMBL" id="JACMSE010000014">
    <property type="protein sequence ID" value="MBC2890526.1"/>
    <property type="molecule type" value="Genomic_DNA"/>
</dbReference>
<evidence type="ECO:0000259" key="1">
    <source>
        <dbReference type="Pfam" id="PF01551"/>
    </source>
</evidence>
<dbReference type="InterPro" id="IPR050570">
    <property type="entry name" value="Cell_wall_metabolism_enzyme"/>
</dbReference>
<gene>
    <name evidence="2" type="ORF">H7313_14415</name>
</gene>
<dbReference type="SUPFAM" id="SSF51261">
    <property type="entry name" value="Duplicated hybrid motif"/>
    <property type="match status" value="1"/>
</dbReference>
<dbReference type="PANTHER" id="PTHR21666:SF270">
    <property type="entry name" value="MUREIN HYDROLASE ACTIVATOR ENVC"/>
    <property type="match status" value="1"/>
</dbReference>
<dbReference type="Proteomes" id="UP000587396">
    <property type="component" value="Unassembled WGS sequence"/>
</dbReference>
<organism evidence="2 3">
    <name type="scientific">Gordonibacter massiliensis</name>
    <name type="common">ex Traore et al. 2017</name>
    <dbReference type="NCBI Taxonomy" id="1841863"/>
    <lineage>
        <taxon>Bacteria</taxon>
        <taxon>Bacillati</taxon>
        <taxon>Actinomycetota</taxon>
        <taxon>Coriobacteriia</taxon>
        <taxon>Eggerthellales</taxon>
        <taxon>Eggerthellaceae</taxon>
        <taxon>Gordonibacter</taxon>
    </lineage>
</organism>
<dbReference type="GO" id="GO:0004222">
    <property type="term" value="F:metalloendopeptidase activity"/>
    <property type="evidence" value="ECO:0007669"/>
    <property type="project" value="TreeGrafter"/>
</dbReference>
<dbReference type="AlphaFoldDB" id="A0A842JHL5"/>
<dbReference type="InterPro" id="IPR011055">
    <property type="entry name" value="Dup_hybrid_motif"/>
</dbReference>
<dbReference type="RefSeq" id="WP_185906206.1">
    <property type="nucleotide sequence ID" value="NZ_JACMSE010000014.1"/>
</dbReference>
<protein>
    <submittedName>
        <fullName evidence="2">M23 family metallopeptidase</fullName>
    </submittedName>
</protein>
<name>A0A842JHL5_9ACTN</name>
<evidence type="ECO:0000313" key="2">
    <source>
        <dbReference type="EMBL" id="MBC2890526.1"/>
    </source>
</evidence>
<dbReference type="PANTHER" id="PTHR21666">
    <property type="entry name" value="PEPTIDASE-RELATED"/>
    <property type="match status" value="1"/>
</dbReference>
<reference evidence="2 3" key="1">
    <citation type="submission" date="2020-08" db="EMBL/GenBank/DDBJ databases">
        <authorList>
            <person name="Liu C."/>
            <person name="Sun Q."/>
        </authorList>
    </citation>
    <scope>NUCLEOTIDE SEQUENCE [LARGE SCALE GENOMIC DNA]</scope>
    <source>
        <strain evidence="2 3">N22</strain>
    </source>
</reference>
<dbReference type="Pfam" id="PF01551">
    <property type="entry name" value="Peptidase_M23"/>
    <property type="match status" value="1"/>
</dbReference>
<dbReference type="CDD" id="cd12797">
    <property type="entry name" value="M23_peptidase"/>
    <property type="match status" value="1"/>
</dbReference>